<feature type="compositionally biased region" description="Basic residues" evidence="1">
    <location>
        <begin position="28"/>
        <end position="37"/>
    </location>
</feature>
<dbReference type="OrthoDB" id="5378435at2759"/>
<evidence type="ECO:0000256" key="1">
    <source>
        <dbReference type="SAM" id="MobiDB-lite"/>
    </source>
</evidence>
<accession>A0A6A6HLJ8</accession>
<feature type="compositionally biased region" description="Polar residues" evidence="1">
    <location>
        <begin position="245"/>
        <end position="258"/>
    </location>
</feature>
<proteinExistence type="predicted"/>
<evidence type="ECO:0000313" key="2">
    <source>
        <dbReference type="EMBL" id="KAF2238985.1"/>
    </source>
</evidence>
<protein>
    <submittedName>
        <fullName evidence="2">Uncharacterized protein</fullName>
    </submittedName>
</protein>
<dbReference type="Proteomes" id="UP000800092">
    <property type="component" value="Unassembled WGS sequence"/>
</dbReference>
<dbReference type="EMBL" id="ML991774">
    <property type="protein sequence ID" value="KAF2238985.1"/>
    <property type="molecule type" value="Genomic_DNA"/>
</dbReference>
<organism evidence="2 3">
    <name type="scientific">Viridothelium virens</name>
    <name type="common">Speckled blister lichen</name>
    <name type="synonym">Trypethelium virens</name>
    <dbReference type="NCBI Taxonomy" id="1048519"/>
    <lineage>
        <taxon>Eukaryota</taxon>
        <taxon>Fungi</taxon>
        <taxon>Dikarya</taxon>
        <taxon>Ascomycota</taxon>
        <taxon>Pezizomycotina</taxon>
        <taxon>Dothideomycetes</taxon>
        <taxon>Dothideomycetes incertae sedis</taxon>
        <taxon>Trypetheliales</taxon>
        <taxon>Trypetheliaceae</taxon>
        <taxon>Viridothelium</taxon>
    </lineage>
</organism>
<gene>
    <name evidence="2" type="ORF">EV356DRAFT_504336</name>
</gene>
<dbReference type="AlphaFoldDB" id="A0A6A6HLJ8"/>
<feature type="region of interest" description="Disordered" evidence="1">
    <location>
        <begin position="309"/>
        <end position="358"/>
    </location>
</feature>
<name>A0A6A6HLJ8_VIRVR</name>
<keyword evidence="3" id="KW-1185">Reference proteome</keyword>
<feature type="region of interest" description="Disordered" evidence="1">
    <location>
        <begin position="20"/>
        <end position="67"/>
    </location>
</feature>
<feature type="region of interest" description="Disordered" evidence="1">
    <location>
        <begin position="243"/>
        <end position="273"/>
    </location>
</feature>
<sequence length="400" mass="44618">MNTELQNDYESLLNDVSLQMASSQLSRRNSRSSKRHSGTPSRRSIRVEKPPTAHSSPHTLQRRRTTTSVKQYASLDDHYNAMFGSPEPETEPYANDVDNKNGIRPMSWHPSASTAIRSGLKHTHEKRQSVHMPPIPAAYRHSDCAVRPTFTDGGYHSQANNTGTEISLSTDGRSVDLALWNRYTTACTWPLMAHIDPYMASDLGLLPDAPEDWSSAMATFPQSVESVTVQAPTGIQEDFEPAQDSLASQNATQHTLRTQRSKDSSKSLVGMGLYDPPEPLANSWRIHMDGYQSWLAPDLVQSSGKGLKLEETFEPPPDHGDDGEDDEEEDDHGSSEDEVQEEPPSMDDPRLHVTVASNQPTNLAGQSFFFDDDEPYSNDWWYGQPKNVPAPNTAFEYGWI</sequence>
<reference evidence="2" key="1">
    <citation type="journal article" date="2020" name="Stud. Mycol.">
        <title>101 Dothideomycetes genomes: a test case for predicting lifestyles and emergence of pathogens.</title>
        <authorList>
            <person name="Haridas S."/>
            <person name="Albert R."/>
            <person name="Binder M."/>
            <person name="Bloem J."/>
            <person name="Labutti K."/>
            <person name="Salamov A."/>
            <person name="Andreopoulos B."/>
            <person name="Baker S."/>
            <person name="Barry K."/>
            <person name="Bills G."/>
            <person name="Bluhm B."/>
            <person name="Cannon C."/>
            <person name="Castanera R."/>
            <person name="Culley D."/>
            <person name="Daum C."/>
            <person name="Ezra D."/>
            <person name="Gonzalez J."/>
            <person name="Henrissat B."/>
            <person name="Kuo A."/>
            <person name="Liang C."/>
            <person name="Lipzen A."/>
            <person name="Lutzoni F."/>
            <person name="Magnuson J."/>
            <person name="Mondo S."/>
            <person name="Nolan M."/>
            <person name="Ohm R."/>
            <person name="Pangilinan J."/>
            <person name="Park H.-J."/>
            <person name="Ramirez L."/>
            <person name="Alfaro M."/>
            <person name="Sun H."/>
            <person name="Tritt A."/>
            <person name="Yoshinaga Y."/>
            <person name="Zwiers L.-H."/>
            <person name="Turgeon B."/>
            <person name="Goodwin S."/>
            <person name="Spatafora J."/>
            <person name="Crous P."/>
            <person name="Grigoriev I."/>
        </authorList>
    </citation>
    <scope>NUCLEOTIDE SEQUENCE</scope>
    <source>
        <strain evidence="2">Tuck. ex Michener</strain>
    </source>
</reference>
<feature type="compositionally biased region" description="Basic and acidic residues" evidence="1">
    <location>
        <begin position="309"/>
        <end position="320"/>
    </location>
</feature>
<feature type="compositionally biased region" description="Acidic residues" evidence="1">
    <location>
        <begin position="321"/>
        <end position="345"/>
    </location>
</feature>
<evidence type="ECO:0000313" key="3">
    <source>
        <dbReference type="Proteomes" id="UP000800092"/>
    </source>
</evidence>